<dbReference type="Proteomes" id="UP001165080">
    <property type="component" value="Unassembled WGS sequence"/>
</dbReference>
<organism evidence="2 3">
    <name type="scientific">Pleodorina starrii</name>
    <dbReference type="NCBI Taxonomy" id="330485"/>
    <lineage>
        <taxon>Eukaryota</taxon>
        <taxon>Viridiplantae</taxon>
        <taxon>Chlorophyta</taxon>
        <taxon>core chlorophytes</taxon>
        <taxon>Chlorophyceae</taxon>
        <taxon>CS clade</taxon>
        <taxon>Chlamydomonadales</taxon>
        <taxon>Volvocaceae</taxon>
        <taxon>Pleodorina</taxon>
    </lineage>
</organism>
<keyword evidence="3" id="KW-1185">Reference proteome</keyword>
<sequence>MAFIKAPTFTLQHRRPRPLPLDSHLPARRRVQPLRNSNRNDAAAASSPSSTPSSTTSSKRIVTAAASHASATPAVAPLPSGLSGGALLSELQTRARSPGTVNVYGKPYTKTELAALDAAAKHLAGDARGSAAAAGGPAALRRHLTEELLLDAAVSKRTPLPLVEGAMALVELLPPPDAEAEAEADAGSASGGVGGDEHVPDSPALLPRYRWQLVVGADVGGVQYIPAVEELEVSPDGSSFTLGTDLDFIFTGFSGPCEWLAPGHLSYSVRQVRVELRWPKAWRRAAAWLAWRRRLGGAAATAAAAAGDEPEWGDSLPTSQTCRDDPTAPAANIPLTFFPTNEILYLTGP</sequence>
<accession>A0A9W6BL48</accession>
<protein>
    <submittedName>
        <fullName evidence="2">Ciliary rootlet coiled-coil protein 2</fullName>
    </submittedName>
</protein>
<comment type="caution">
    <text evidence="2">The sequence shown here is derived from an EMBL/GenBank/DDBJ whole genome shotgun (WGS) entry which is preliminary data.</text>
</comment>
<proteinExistence type="predicted"/>
<dbReference type="EMBL" id="BRXU01000008">
    <property type="protein sequence ID" value="GLC53780.1"/>
    <property type="molecule type" value="Genomic_DNA"/>
</dbReference>
<feature type="region of interest" description="Disordered" evidence="1">
    <location>
        <begin position="178"/>
        <end position="198"/>
    </location>
</feature>
<dbReference type="AlphaFoldDB" id="A0A9W6BL48"/>
<gene>
    <name evidence="2" type="primary">PLEST006391</name>
    <name evidence="2" type="ORF">PLESTB_000786400</name>
</gene>
<name>A0A9W6BL48_9CHLO</name>
<feature type="compositionally biased region" description="Low complexity" evidence="1">
    <location>
        <begin position="42"/>
        <end position="65"/>
    </location>
</feature>
<evidence type="ECO:0000256" key="1">
    <source>
        <dbReference type="SAM" id="MobiDB-lite"/>
    </source>
</evidence>
<evidence type="ECO:0000313" key="2">
    <source>
        <dbReference type="EMBL" id="GLC53780.1"/>
    </source>
</evidence>
<evidence type="ECO:0000313" key="3">
    <source>
        <dbReference type="Proteomes" id="UP001165080"/>
    </source>
</evidence>
<reference evidence="2 3" key="1">
    <citation type="journal article" date="2023" name="Commun. Biol.">
        <title>Reorganization of the ancestral sex-determining regions during the evolution of trioecy in Pleodorina starrii.</title>
        <authorList>
            <person name="Takahashi K."/>
            <person name="Suzuki S."/>
            <person name="Kawai-Toyooka H."/>
            <person name="Yamamoto K."/>
            <person name="Hamaji T."/>
            <person name="Ootsuki R."/>
            <person name="Yamaguchi H."/>
            <person name="Kawachi M."/>
            <person name="Higashiyama T."/>
            <person name="Nozaki H."/>
        </authorList>
    </citation>
    <scope>NUCLEOTIDE SEQUENCE [LARGE SCALE GENOMIC DNA]</scope>
    <source>
        <strain evidence="2 3">NIES-4479</strain>
    </source>
</reference>
<feature type="region of interest" description="Disordered" evidence="1">
    <location>
        <begin position="1"/>
        <end position="65"/>
    </location>
</feature>